<dbReference type="GO" id="GO:0071973">
    <property type="term" value="P:bacterial-type flagellum-dependent cell motility"/>
    <property type="evidence" value="ECO:0007669"/>
    <property type="project" value="InterPro"/>
</dbReference>
<evidence type="ECO:0000313" key="6">
    <source>
        <dbReference type="Proteomes" id="UP000242972"/>
    </source>
</evidence>
<protein>
    <recommendedName>
        <fullName evidence="4">Flagellar hook-basal body complex protein FliE</fullName>
    </recommendedName>
</protein>
<dbReference type="PRINTS" id="PR01006">
    <property type="entry name" value="FLGHOOKFLIE"/>
</dbReference>
<dbReference type="PANTHER" id="PTHR34653:SF1">
    <property type="entry name" value="FLAGELLAR HOOK-BASAL BODY COMPLEX PROTEIN FLIE"/>
    <property type="match status" value="1"/>
</dbReference>
<evidence type="ECO:0000256" key="2">
    <source>
        <dbReference type="ARBA" id="ARBA00009272"/>
    </source>
</evidence>
<dbReference type="GO" id="GO:0005198">
    <property type="term" value="F:structural molecule activity"/>
    <property type="evidence" value="ECO:0007669"/>
    <property type="project" value="InterPro"/>
</dbReference>
<dbReference type="Proteomes" id="UP000242972">
    <property type="component" value="Unassembled WGS sequence"/>
</dbReference>
<keyword evidence="5" id="KW-0969">Cilium</keyword>
<evidence type="ECO:0000256" key="1">
    <source>
        <dbReference type="ARBA" id="ARBA00004117"/>
    </source>
</evidence>
<gene>
    <name evidence="4" type="primary">fliE</name>
    <name evidence="5" type="ORF">C7B46_08730</name>
</gene>
<dbReference type="GO" id="GO:0009425">
    <property type="term" value="C:bacterial-type flagellum basal body"/>
    <property type="evidence" value="ECO:0007669"/>
    <property type="project" value="UniProtKB-SubCell"/>
</dbReference>
<evidence type="ECO:0000313" key="5">
    <source>
        <dbReference type="EMBL" id="PSR33682.1"/>
    </source>
</evidence>
<dbReference type="HAMAP" id="MF_00724">
    <property type="entry name" value="FliE"/>
    <property type="match status" value="1"/>
</dbReference>
<evidence type="ECO:0000256" key="3">
    <source>
        <dbReference type="ARBA" id="ARBA00023143"/>
    </source>
</evidence>
<evidence type="ECO:0000256" key="4">
    <source>
        <dbReference type="HAMAP-Rule" id="MF_00724"/>
    </source>
</evidence>
<organism evidence="5 6">
    <name type="scientific">Sulfobacillus benefaciens</name>
    <dbReference type="NCBI Taxonomy" id="453960"/>
    <lineage>
        <taxon>Bacteria</taxon>
        <taxon>Bacillati</taxon>
        <taxon>Bacillota</taxon>
        <taxon>Clostridia</taxon>
        <taxon>Eubacteriales</taxon>
        <taxon>Clostridiales Family XVII. Incertae Sedis</taxon>
        <taxon>Sulfobacillus</taxon>
    </lineage>
</organism>
<dbReference type="EMBL" id="PXYW01000017">
    <property type="protein sequence ID" value="PSR33682.1"/>
    <property type="molecule type" value="Genomic_DNA"/>
</dbReference>
<keyword evidence="5" id="KW-0282">Flagellum</keyword>
<dbReference type="InterPro" id="IPR001624">
    <property type="entry name" value="FliE"/>
</dbReference>
<dbReference type="AlphaFoldDB" id="A0A2T2XGW5"/>
<reference evidence="5 6" key="1">
    <citation type="journal article" date="2014" name="BMC Genomics">
        <title>Comparison of environmental and isolate Sulfobacillus genomes reveals diverse carbon, sulfur, nitrogen, and hydrogen metabolisms.</title>
        <authorList>
            <person name="Justice N.B."/>
            <person name="Norman A."/>
            <person name="Brown C.T."/>
            <person name="Singh A."/>
            <person name="Thomas B.C."/>
            <person name="Banfield J.F."/>
        </authorList>
    </citation>
    <scope>NUCLEOTIDE SEQUENCE [LARGE SCALE GENOMIC DNA]</scope>
    <source>
        <strain evidence="5">AMDSBA4</strain>
    </source>
</reference>
<name>A0A2T2XGW5_9FIRM</name>
<keyword evidence="5" id="KW-0966">Cell projection</keyword>
<dbReference type="PANTHER" id="PTHR34653">
    <property type="match status" value="1"/>
</dbReference>
<proteinExistence type="inferred from homology"/>
<dbReference type="Pfam" id="PF02049">
    <property type="entry name" value="FliE"/>
    <property type="match status" value="1"/>
</dbReference>
<dbReference type="GO" id="GO:0003774">
    <property type="term" value="F:cytoskeletal motor activity"/>
    <property type="evidence" value="ECO:0007669"/>
    <property type="project" value="InterPro"/>
</dbReference>
<comment type="subcellular location">
    <subcellularLocation>
        <location evidence="1 4">Bacterial flagellum basal body</location>
    </subcellularLocation>
</comment>
<comment type="similarity">
    <text evidence="2 4">Belongs to the FliE family.</text>
</comment>
<keyword evidence="3 4" id="KW-0975">Bacterial flagellum</keyword>
<comment type="caution">
    <text evidence="5">The sequence shown here is derived from an EMBL/GenBank/DDBJ whole genome shotgun (WGS) entry which is preliminary data.</text>
</comment>
<sequence>MTPITLQMLNPIQFSTSGTSGPTQGSSFSQLVANAVNAVGQSQNSANVAIQQAMSGQGTVTGAMVAMVEAQSTLDVATAVNNNVISAYQTIMNMPLS</sequence>
<accession>A0A2T2XGW5</accession>